<feature type="region of interest" description="Disordered" evidence="6">
    <location>
        <begin position="438"/>
        <end position="463"/>
    </location>
</feature>
<keyword evidence="1 5" id="KW-0820">tRNA-binding</keyword>
<dbReference type="Gene3D" id="2.30.310.10">
    <property type="entry name" value="ibrinogen binding protein from staphylococcus aureus domain"/>
    <property type="match status" value="1"/>
</dbReference>
<dbReference type="InterPro" id="IPR051608">
    <property type="entry name" value="RQC_Subunit_NEMF"/>
</dbReference>
<dbReference type="InterPro" id="IPR008532">
    <property type="entry name" value="NFACT_RNA-bd"/>
</dbReference>
<comment type="function">
    <text evidence="5">Key component of the ribosome quality control system (RQC), a ribosome-associated complex that mediates the extraction of incompletely synthesized nascent chains from stalled ribosomes and their subsequent degradation. RqcH recruits Ala-charged tRNA, and with RqcP directs the elongation of stalled nascent chains on 50S ribosomal subunits, leading to non-templated C-terminal alanine extensions (Ala tail). The Ala tail promotes nascent chain degradation. May add between 1 and at least 8 Ala residues. Binds to stalled 50S ribosomal subunits.</text>
</comment>
<dbReference type="RefSeq" id="WP_283763174.1">
    <property type="nucleotide sequence ID" value="NZ_JAQPOK010000096.1"/>
</dbReference>
<organism evidence="8 9">
    <name type="scientific">Roseofilum halophilum BLCC-M91</name>
    <dbReference type="NCBI Taxonomy" id="3022259"/>
    <lineage>
        <taxon>Bacteria</taxon>
        <taxon>Bacillati</taxon>
        <taxon>Cyanobacteriota</taxon>
        <taxon>Cyanophyceae</taxon>
        <taxon>Desertifilales</taxon>
        <taxon>Desertifilaceae</taxon>
        <taxon>Roseofilum</taxon>
        <taxon>Roseofilum halophilum</taxon>
    </lineage>
</organism>
<evidence type="ECO:0000256" key="5">
    <source>
        <dbReference type="HAMAP-Rule" id="MF_00844"/>
    </source>
</evidence>
<keyword evidence="4 5" id="KW-0648">Protein biosynthesis</keyword>
<feature type="compositionally biased region" description="Polar residues" evidence="6">
    <location>
        <begin position="447"/>
        <end position="462"/>
    </location>
</feature>
<gene>
    <name evidence="5" type="primary">rqcH</name>
    <name evidence="8" type="ORF">PJF56_13445</name>
</gene>
<feature type="domain" description="NFACT RNA-binding" evidence="7">
    <location>
        <begin position="456"/>
        <end position="549"/>
    </location>
</feature>
<keyword evidence="2 5" id="KW-0699">rRNA-binding</keyword>
<evidence type="ECO:0000256" key="2">
    <source>
        <dbReference type="ARBA" id="ARBA00022730"/>
    </source>
</evidence>
<dbReference type="Proteomes" id="UP001231370">
    <property type="component" value="Unassembled WGS sequence"/>
</dbReference>
<comment type="similarity">
    <text evidence="5">Belongs to the NEMF family.</text>
</comment>
<dbReference type="HAMAP" id="MF_00844_B">
    <property type="entry name" value="RqcH_B"/>
    <property type="match status" value="1"/>
</dbReference>
<comment type="subunit">
    <text evidence="5">Associates with stalled 50S ribosomal subunits. Binds to RqcP.</text>
</comment>
<proteinExistence type="inferred from homology"/>
<protein>
    <recommendedName>
        <fullName evidence="5">Rqc2 homolog RqcH</fullName>
        <shortName evidence="5">RqcH</shortName>
    </recommendedName>
</protein>
<comment type="caution">
    <text evidence="8">The sequence shown here is derived from an EMBL/GenBank/DDBJ whole genome shotgun (WGS) entry which is preliminary data.</text>
</comment>
<evidence type="ECO:0000313" key="8">
    <source>
        <dbReference type="EMBL" id="MDJ1179871.1"/>
    </source>
</evidence>
<dbReference type="InterPro" id="IPR043682">
    <property type="entry name" value="RqcH_bacterial"/>
</dbReference>
<evidence type="ECO:0000256" key="3">
    <source>
        <dbReference type="ARBA" id="ARBA00022884"/>
    </source>
</evidence>
<evidence type="ECO:0000313" key="9">
    <source>
        <dbReference type="Proteomes" id="UP001231370"/>
    </source>
</evidence>
<evidence type="ECO:0000259" key="7">
    <source>
        <dbReference type="Pfam" id="PF05670"/>
    </source>
</evidence>
<reference evidence="8 9" key="1">
    <citation type="submission" date="2023-01" db="EMBL/GenBank/DDBJ databases">
        <title>Novel diversity within Roseofilum (Cyanobacteria; Desertifilaceae) from marine benthic mats with descriptions of four novel species.</title>
        <authorList>
            <person name="Wang Y."/>
            <person name="Berthold D.E."/>
            <person name="Hu J."/>
            <person name="Lefler F.W."/>
            <person name="Laughinghouse H.D. IV."/>
        </authorList>
    </citation>
    <scope>NUCLEOTIDE SEQUENCE [LARGE SCALE GENOMIC DNA]</scope>
    <source>
        <strain evidence="8 9">BLCC-M91</strain>
    </source>
</reference>
<dbReference type="Pfam" id="PF05833">
    <property type="entry name" value="NFACT_N"/>
    <property type="match status" value="1"/>
</dbReference>
<dbReference type="Pfam" id="PF05670">
    <property type="entry name" value="NFACT-R_1"/>
    <property type="match status" value="1"/>
</dbReference>
<accession>A0ABT7BN18</accession>
<sequence length="574" mass="65769">MQPVDFTTLMALCADLRDRWLPARLEQVFQRDRFMLSLALRTLQGRGWLTLCWHPQAAHLAISSPPPKAPDTFTFSDQLRHQLNGLALVSITEIAPWERAVDLQFAQRPGDPIRWHLIVEVMGKYSNVILLNQEHTIVTAAHQVSEQQSSVRPILTGQPYVNPPALKNRIPSLEESFSAFRERVGLVPGPLKRQLLQSYRGLSPRLIESFLSGTAIAPHQPTDSLTEADWSLLYERWQHWLQNLHKGSFTPGWTKKGYTVMPWDRVEGVESVQNLISEYYTEQLNRQKFSQLHHQLQQKVRSLLGKLHQKALLFRERLNQSQDADRDRYLADLLMAHLYEWQPGMAAIELADFETGKPVNIPLNPEKNGVQNAQALYKKHQKLKRSQLAVQPLLEAVEAEQRYLEQVETTLLQLSEYGTAEDLSTLEEVREELIEQNYLDSPDADSQRSANPSQPHRYQTPSGFEVLVGRNNRQNDRLTFRLAGAYDLWFHTQEIPGSHVLMRVDPGQVPDAEDLQFVANLAAYYSQGRYSKQIPVVYTEPKSVYKPKGAQPGMAIYKHERILWGCPQDAVLEV</sequence>
<evidence type="ECO:0000256" key="4">
    <source>
        <dbReference type="ARBA" id="ARBA00022917"/>
    </source>
</evidence>
<keyword evidence="9" id="KW-1185">Reference proteome</keyword>
<dbReference type="EMBL" id="JAQPOK010000096">
    <property type="protein sequence ID" value="MDJ1179871.1"/>
    <property type="molecule type" value="Genomic_DNA"/>
</dbReference>
<dbReference type="PANTHER" id="PTHR15239">
    <property type="entry name" value="NUCLEAR EXPORT MEDIATOR FACTOR NEMF"/>
    <property type="match status" value="1"/>
</dbReference>
<dbReference type="PANTHER" id="PTHR15239:SF6">
    <property type="entry name" value="RIBOSOME QUALITY CONTROL COMPLEX SUBUNIT NEMF"/>
    <property type="match status" value="1"/>
</dbReference>
<name>A0ABT7BN18_9CYAN</name>
<evidence type="ECO:0000256" key="6">
    <source>
        <dbReference type="SAM" id="MobiDB-lite"/>
    </source>
</evidence>
<evidence type="ECO:0000256" key="1">
    <source>
        <dbReference type="ARBA" id="ARBA00022555"/>
    </source>
</evidence>
<keyword evidence="3 5" id="KW-0694">RNA-binding</keyword>